<feature type="domain" description="NlpC/P60" evidence="5">
    <location>
        <begin position="41"/>
        <end position="165"/>
    </location>
</feature>
<name>A0A3N0V7Y3_9GAMM</name>
<comment type="similarity">
    <text evidence="1">Belongs to the peptidase C40 family.</text>
</comment>
<dbReference type="PROSITE" id="PS51935">
    <property type="entry name" value="NLPC_P60"/>
    <property type="match status" value="1"/>
</dbReference>
<dbReference type="AlphaFoldDB" id="A0A3N0V7Y3"/>
<evidence type="ECO:0000313" key="7">
    <source>
        <dbReference type="Proteomes" id="UP000282106"/>
    </source>
</evidence>
<accession>A0A3N0V7Y3</accession>
<dbReference type="InterPro" id="IPR000064">
    <property type="entry name" value="NLP_P60_dom"/>
</dbReference>
<dbReference type="FunCoup" id="A0A3N0V7Y3">
    <property type="interactions" value="53"/>
</dbReference>
<dbReference type="InterPro" id="IPR051202">
    <property type="entry name" value="Peptidase_C40"/>
</dbReference>
<gene>
    <name evidence="6" type="ORF">ED208_13360</name>
</gene>
<keyword evidence="4" id="KW-0788">Thiol protease</keyword>
<dbReference type="Proteomes" id="UP000282106">
    <property type="component" value="Unassembled WGS sequence"/>
</dbReference>
<sequence>MLDCADIGRPGWRGLLGAILLGLGIASTAGANPQSDEQGASAVRAQLIQAALQQVGARYQLGANGHGKFDCSGLVQTAYRAVGQSLPRTAREMLKAGERIAYGEARPGDLLIYDWGRGRRSSLHVMIYLGNDLAVHASPSAREVEITSVSSALWRRRFVTGTRILVAS</sequence>
<dbReference type="PANTHER" id="PTHR47053:SF1">
    <property type="entry name" value="MUREIN DD-ENDOPEPTIDASE MEPH-RELATED"/>
    <property type="match status" value="1"/>
</dbReference>
<evidence type="ECO:0000256" key="2">
    <source>
        <dbReference type="ARBA" id="ARBA00022670"/>
    </source>
</evidence>
<protein>
    <submittedName>
        <fullName evidence="6">Peptidoglycan endopeptidase</fullName>
    </submittedName>
</protein>
<dbReference type="PANTHER" id="PTHR47053">
    <property type="entry name" value="MUREIN DD-ENDOPEPTIDASE MEPH-RELATED"/>
    <property type="match status" value="1"/>
</dbReference>
<evidence type="ECO:0000256" key="4">
    <source>
        <dbReference type="ARBA" id="ARBA00022807"/>
    </source>
</evidence>
<organism evidence="6 7">
    <name type="scientific">Stagnimonas aquatica</name>
    <dbReference type="NCBI Taxonomy" id="2689987"/>
    <lineage>
        <taxon>Bacteria</taxon>
        <taxon>Pseudomonadati</taxon>
        <taxon>Pseudomonadota</taxon>
        <taxon>Gammaproteobacteria</taxon>
        <taxon>Nevskiales</taxon>
        <taxon>Nevskiaceae</taxon>
        <taxon>Stagnimonas</taxon>
    </lineage>
</organism>
<dbReference type="GO" id="GO:0008234">
    <property type="term" value="F:cysteine-type peptidase activity"/>
    <property type="evidence" value="ECO:0007669"/>
    <property type="project" value="UniProtKB-KW"/>
</dbReference>
<dbReference type="InterPro" id="IPR038765">
    <property type="entry name" value="Papain-like_cys_pep_sf"/>
</dbReference>
<evidence type="ECO:0000256" key="1">
    <source>
        <dbReference type="ARBA" id="ARBA00007074"/>
    </source>
</evidence>
<dbReference type="GO" id="GO:0006508">
    <property type="term" value="P:proteolysis"/>
    <property type="evidence" value="ECO:0007669"/>
    <property type="project" value="UniProtKB-KW"/>
</dbReference>
<evidence type="ECO:0000256" key="3">
    <source>
        <dbReference type="ARBA" id="ARBA00022801"/>
    </source>
</evidence>
<dbReference type="InParanoid" id="A0A3N0V7Y3"/>
<comment type="caution">
    <text evidence="6">The sequence shown here is derived from an EMBL/GenBank/DDBJ whole genome shotgun (WGS) entry which is preliminary data.</text>
</comment>
<proteinExistence type="inferred from homology"/>
<keyword evidence="3" id="KW-0378">Hydrolase</keyword>
<evidence type="ECO:0000259" key="5">
    <source>
        <dbReference type="PROSITE" id="PS51935"/>
    </source>
</evidence>
<dbReference type="Gene3D" id="3.90.1720.10">
    <property type="entry name" value="endopeptidase domain like (from Nostoc punctiforme)"/>
    <property type="match status" value="1"/>
</dbReference>
<dbReference type="Pfam" id="PF00877">
    <property type="entry name" value="NLPC_P60"/>
    <property type="match status" value="1"/>
</dbReference>
<keyword evidence="2" id="KW-0645">Protease</keyword>
<dbReference type="EMBL" id="RJVO01000006">
    <property type="protein sequence ID" value="ROH88795.1"/>
    <property type="molecule type" value="Genomic_DNA"/>
</dbReference>
<keyword evidence="7" id="KW-1185">Reference proteome</keyword>
<dbReference type="RefSeq" id="WP_123212417.1">
    <property type="nucleotide sequence ID" value="NZ_RJVO01000006.1"/>
</dbReference>
<reference evidence="6 7" key="1">
    <citation type="submission" date="2018-10" db="EMBL/GenBank/DDBJ databases">
        <authorList>
            <person name="Chen W.-M."/>
        </authorList>
    </citation>
    <scope>NUCLEOTIDE SEQUENCE [LARGE SCALE GENOMIC DNA]</scope>
    <source>
        <strain evidence="6 7">THS-13</strain>
    </source>
</reference>
<evidence type="ECO:0000313" key="6">
    <source>
        <dbReference type="EMBL" id="ROH88795.1"/>
    </source>
</evidence>
<dbReference type="SUPFAM" id="SSF54001">
    <property type="entry name" value="Cysteine proteinases"/>
    <property type="match status" value="1"/>
</dbReference>